<feature type="compositionally biased region" description="Basic and acidic residues" evidence="1">
    <location>
        <begin position="25"/>
        <end position="40"/>
    </location>
</feature>
<feature type="region of interest" description="Disordered" evidence="1">
    <location>
        <begin position="25"/>
        <end position="76"/>
    </location>
</feature>
<name>A0AAI8V829_9PEZI</name>
<accession>A0AAI8V829</accession>
<evidence type="ECO:0000256" key="1">
    <source>
        <dbReference type="SAM" id="MobiDB-lite"/>
    </source>
</evidence>
<proteinExistence type="predicted"/>
<dbReference type="AlphaFoldDB" id="A0AAI8V829"/>
<organism evidence="2 3">
    <name type="scientific">Anthostomella pinea</name>
    <dbReference type="NCBI Taxonomy" id="933095"/>
    <lineage>
        <taxon>Eukaryota</taxon>
        <taxon>Fungi</taxon>
        <taxon>Dikarya</taxon>
        <taxon>Ascomycota</taxon>
        <taxon>Pezizomycotina</taxon>
        <taxon>Sordariomycetes</taxon>
        <taxon>Xylariomycetidae</taxon>
        <taxon>Xylariales</taxon>
        <taxon>Xylariaceae</taxon>
        <taxon>Anthostomella</taxon>
    </lineage>
</organism>
<feature type="compositionally biased region" description="Basic residues" evidence="1">
    <location>
        <begin position="41"/>
        <end position="50"/>
    </location>
</feature>
<protein>
    <submittedName>
        <fullName evidence="2">Uu.00g029130.m01.CDS01</fullName>
    </submittedName>
</protein>
<keyword evidence="3" id="KW-1185">Reference proteome</keyword>
<reference evidence="2" key="1">
    <citation type="submission" date="2023-10" db="EMBL/GenBank/DDBJ databases">
        <authorList>
            <person name="Hackl T."/>
        </authorList>
    </citation>
    <scope>NUCLEOTIDE SEQUENCE</scope>
</reference>
<dbReference type="EMBL" id="CAUWAG010000003">
    <property type="protein sequence ID" value="CAJ2500060.1"/>
    <property type="molecule type" value="Genomic_DNA"/>
</dbReference>
<gene>
    <name evidence="2" type="ORF">KHLLAP_LOCUS528</name>
</gene>
<evidence type="ECO:0000313" key="2">
    <source>
        <dbReference type="EMBL" id="CAJ2500060.1"/>
    </source>
</evidence>
<dbReference type="Proteomes" id="UP001295740">
    <property type="component" value="Unassembled WGS sequence"/>
</dbReference>
<comment type="caution">
    <text evidence="2">The sequence shown here is derived from an EMBL/GenBank/DDBJ whole genome shotgun (WGS) entry which is preliminary data.</text>
</comment>
<sequence>MSSNTVDSFFNFFGRWDPQAPDFFAEKRRRDQKRQSDKEKRHALKKKMKAPKAENMKLKQTAAKSSGAKVDEPKKT</sequence>
<evidence type="ECO:0000313" key="3">
    <source>
        <dbReference type="Proteomes" id="UP001295740"/>
    </source>
</evidence>